<gene>
    <name evidence="2" type="ORF">A5CBH24_03540</name>
</gene>
<evidence type="ECO:0000313" key="2">
    <source>
        <dbReference type="EMBL" id="BBL03041.1"/>
    </source>
</evidence>
<dbReference type="EMBL" id="AP019735">
    <property type="protein sequence ID" value="BBL03041.1"/>
    <property type="molecule type" value="Genomic_DNA"/>
</dbReference>
<dbReference type="SUPFAM" id="SSF51306">
    <property type="entry name" value="LexA/Signal peptidase"/>
    <property type="match status" value="1"/>
</dbReference>
<accession>A0A4Y1WPK5</accession>
<dbReference type="InterPro" id="IPR039418">
    <property type="entry name" value="LexA-like"/>
</dbReference>
<dbReference type="CDD" id="cd06529">
    <property type="entry name" value="S24_LexA-like"/>
    <property type="match status" value="1"/>
</dbReference>
<keyword evidence="3" id="KW-1185">Reference proteome</keyword>
<dbReference type="Proteomes" id="UP000318946">
    <property type="component" value="Chromosome"/>
</dbReference>
<name>A0A4Y1WPK5_9BACT</name>
<dbReference type="Gene3D" id="2.10.109.10">
    <property type="entry name" value="Umud Fragment, subunit A"/>
    <property type="match status" value="1"/>
</dbReference>
<feature type="domain" description="Peptidase S24/S26A/S26B/S26C" evidence="1">
    <location>
        <begin position="55"/>
        <end position="157"/>
    </location>
</feature>
<evidence type="ECO:0000259" key="1">
    <source>
        <dbReference type="Pfam" id="PF00717"/>
    </source>
</evidence>
<protein>
    <submittedName>
        <fullName evidence="2">Transcriptional regulator</fullName>
    </submittedName>
</protein>
<organism evidence="2 3">
    <name type="scientific">Alistipes communis</name>
    <dbReference type="NCBI Taxonomy" id="2585118"/>
    <lineage>
        <taxon>Bacteria</taxon>
        <taxon>Pseudomonadati</taxon>
        <taxon>Bacteroidota</taxon>
        <taxon>Bacteroidia</taxon>
        <taxon>Bacteroidales</taxon>
        <taxon>Rikenellaceae</taxon>
        <taxon>Alistipes</taxon>
    </lineage>
</organism>
<dbReference type="KEGG" id="acou:A5CBH24_03540"/>
<dbReference type="Pfam" id="PF00717">
    <property type="entry name" value="Peptidase_S24"/>
    <property type="match status" value="1"/>
</dbReference>
<sequence>MRKSFQPDTINKIVIEFPDLDITWLLTGEGEMLKNAVEVATSGHRIRYWVDVDATAGGVTQFDDMMSSQYIDLAIPEFRDCTDAVNLYGDSMFPLYKSGSIIILKEWKESFIDFGNVYLIITKNGNRMVKYLRKGSDVAHVLCVSENKEFDPFEIEIGDILRLYLVKGGVHKNTL</sequence>
<reference evidence="3" key="1">
    <citation type="submission" date="2019-06" db="EMBL/GenBank/DDBJ databases">
        <title>Alistipes onderdonkii subsp. vulgaris subsp. nov., Alistipes dispar sp. nov. and Alistipes communis sp. nov., isolated from human faeces, and creation of Alistipes onderdonkii subsp. onderdonkii subsp. nov.</title>
        <authorList>
            <person name="Sakamoto M."/>
            <person name="Ikeyama N."/>
            <person name="Ogata Y."/>
            <person name="Suda W."/>
            <person name="Iino T."/>
            <person name="Hattori M."/>
            <person name="Ohkuma M."/>
        </authorList>
    </citation>
    <scope>NUCLEOTIDE SEQUENCE [LARGE SCALE GENOMIC DNA]</scope>
    <source>
        <strain evidence="3">5CBH24</strain>
    </source>
</reference>
<dbReference type="InterPro" id="IPR036286">
    <property type="entry name" value="LexA/Signal_pep-like_sf"/>
</dbReference>
<dbReference type="AlphaFoldDB" id="A0A4Y1WPK5"/>
<evidence type="ECO:0000313" key="3">
    <source>
        <dbReference type="Proteomes" id="UP000318946"/>
    </source>
</evidence>
<proteinExistence type="predicted"/>
<dbReference type="InterPro" id="IPR015927">
    <property type="entry name" value="Peptidase_S24_S26A/B/C"/>
</dbReference>